<dbReference type="Pfam" id="PF22837">
    <property type="entry name" value="M_Eco57I_C"/>
    <property type="match status" value="1"/>
</dbReference>
<dbReference type="PANTHER" id="PTHR33841:SF5">
    <property type="entry name" value="DNA METHYLASE (MODIFICATION METHYLASE) (METHYLTRANSFERASE)-RELATED"/>
    <property type="match status" value="1"/>
</dbReference>
<dbReference type="STRING" id="1227482.C469_00435"/>
<evidence type="ECO:0000256" key="1">
    <source>
        <dbReference type="ARBA" id="ARBA00006594"/>
    </source>
</evidence>
<evidence type="ECO:0000259" key="8">
    <source>
        <dbReference type="Pfam" id="PF22837"/>
    </source>
</evidence>
<dbReference type="InterPro" id="IPR054520">
    <property type="entry name" value="M_Eco57I_C"/>
</dbReference>
<comment type="catalytic activity">
    <reaction evidence="6">
        <text>a 2'-deoxyadenosine in DNA + S-adenosyl-L-methionine = an N(6)-methyl-2'-deoxyadenosine in DNA + S-adenosyl-L-homocysteine + H(+)</text>
        <dbReference type="Rhea" id="RHEA:15197"/>
        <dbReference type="Rhea" id="RHEA-COMP:12418"/>
        <dbReference type="Rhea" id="RHEA-COMP:12419"/>
        <dbReference type="ChEBI" id="CHEBI:15378"/>
        <dbReference type="ChEBI" id="CHEBI:57856"/>
        <dbReference type="ChEBI" id="CHEBI:59789"/>
        <dbReference type="ChEBI" id="CHEBI:90615"/>
        <dbReference type="ChEBI" id="CHEBI:90616"/>
        <dbReference type="EC" id="2.1.1.72"/>
    </reaction>
</comment>
<evidence type="ECO:0000259" key="7">
    <source>
        <dbReference type="Pfam" id="PF07669"/>
    </source>
</evidence>
<dbReference type="GO" id="GO:0006304">
    <property type="term" value="P:DNA modification"/>
    <property type="evidence" value="ECO:0007669"/>
    <property type="project" value="InterPro"/>
</dbReference>
<name>M0P3E0_9EURY</name>
<dbReference type="Proteomes" id="UP000011650">
    <property type="component" value="Unassembled WGS sequence"/>
</dbReference>
<dbReference type="PANTHER" id="PTHR33841">
    <property type="entry name" value="DNA METHYLTRANSFERASE YEEA-RELATED"/>
    <property type="match status" value="1"/>
</dbReference>
<keyword evidence="10" id="KW-1185">Reference proteome</keyword>
<dbReference type="AlphaFoldDB" id="M0P3E0"/>
<dbReference type="SUPFAM" id="SSF53335">
    <property type="entry name" value="S-adenosyl-L-methionine-dependent methyltransferases"/>
    <property type="match status" value="1"/>
</dbReference>
<dbReference type="GO" id="GO:0032259">
    <property type="term" value="P:methylation"/>
    <property type="evidence" value="ECO:0007669"/>
    <property type="project" value="UniProtKB-KW"/>
</dbReference>
<feature type="domain" description="Type II methyltransferase M.Eco57I C-terminal" evidence="8">
    <location>
        <begin position="257"/>
        <end position="440"/>
    </location>
</feature>
<dbReference type="GO" id="GO:0003676">
    <property type="term" value="F:nucleic acid binding"/>
    <property type="evidence" value="ECO:0007669"/>
    <property type="project" value="InterPro"/>
</dbReference>
<evidence type="ECO:0000256" key="6">
    <source>
        <dbReference type="ARBA" id="ARBA00047942"/>
    </source>
</evidence>
<dbReference type="EMBL" id="AOJG01000001">
    <property type="protein sequence ID" value="EMA64677.1"/>
    <property type="molecule type" value="Genomic_DNA"/>
</dbReference>
<proteinExistence type="inferred from homology"/>
<dbReference type="Pfam" id="PF07669">
    <property type="entry name" value="Eco57I"/>
    <property type="match status" value="1"/>
</dbReference>
<dbReference type="PRINTS" id="PR00507">
    <property type="entry name" value="N12N6MTFRASE"/>
</dbReference>
<gene>
    <name evidence="9" type="ORF">C469_00435</name>
</gene>
<accession>M0P3E0</accession>
<keyword evidence="3 9" id="KW-0489">Methyltransferase</keyword>
<evidence type="ECO:0000256" key="4">
    <source>
        <dbReference type="ARBA" id="ARBA00022679"/>
    </source>
</evidence>
<dbReference type="InterPro" id="IPR029063">
    <property type="entry name" value="SAM-dependent_MTases_sf"/>
</dbReference>
<dbReference type="InterPro" id="IPR002052">
    <property type="entry name" value="DNA_methylase_N6_adenine_CS"/>
</dbReference>
<feature type="domain" description="Type II methyltransferase M.TaqI-like" evidence="7">
    <location>
        <begin position="30"/>
        <end position="180"/>
    </location>
</feature>
<keyword evidence="4 9" id="KW-0808">Transferase</keyword>
<organism evidence="9 10">
    <name type="scientific">Halorubrum lipolyticum DSM 21995</name>
    <dbReference type="NCBI Taxonomy" id="1227482"/>
    <lineage>
        <taxon>Archaea</taxon>
        <taxon>Methanobacteriati</taxon>
        <taxon>Methanobacteriota</taxon>
        <taxon>Stenosarchaea group</taxon>
        <taxon>Halobacteria</taxon>
        <taxon>Halobacteriales</taxon>
        <taxon>Haloferacaceae</taxon>
        <taxon>Halorubrum</taxon>
    </lineage>
</organism>
<protein>
    <recommendedName>
        <fullName evidence="2">site-specific DNA-methyltransferase (adenine-specific)</fullName>
        <ecNumber evidence="2">2.1.1.72</ecNumber>
    </recommendedName>
</protein>
<evidence type="ECO:0000313" key="9">
    <source>
        <dbReference type="EMBL" id="EMA64677.1"/>
    </source>
</evidence>
<dbReference type="InterPro" id="IPR011639">
    <property type="entry name" value="MethylTrfase_TaqI-like_dom"/>
</dbReference>
<dbReference type="PROSITE" id="PS00092">
    <property type="entry name" value="N6_MTASE"/>
    <property type="match status" value="1"/>
</dbReference>
<reference evidence="9 10" key="1">
    <citation type="journal article" date="2014" name="PLoS Genet.">
        <title>Phylogenetically driven sequencing of extremely halophilic archaea reveals strategies for static and dynamic osmo-response.</title>
        <authorList>
            <person name="Becker E.A."/>
            <person name="Seitzer P.M."/>
            <person name="Tritt A."/>
            <person name="Larsen D."/>
            <person name="Krusor M."/>
            <person name="Yao A.I."/>
            <person name="Wu D."/>
            <person name="Madern D."/>
            <person name="Eisen J.A."/>
            <person name="Darling A.E."/>
            <person name="Facciotti M.T."/>
        </authorList>
    </citation>
    <scope>NUCLEOTIDE SEQUENCE [LARGE SCALE GENOMIC DNA]</scope>
    <source>
        <strain evidence="9 10">DSM 21995</strain>
    </source>
</reference>
<keyword evidence="5" id="KW-0949">S-adenosyl-L-methionine</keyword>
<evidence type="ECO:0000256" key="5">
    <source>
        <dbReference type="ARBA" id="ARBA00022691"/>
    </source>
</evidence>
<dbReference type="GO" id="GO:0009007">
    <property type="term" value="F:site-specific DNA-methyltransferase (adenine-specific) activity"/>
    <property type="evidence" value="ECO:0007669"/>
    <property type="project" value="UniProtKB-EC"/>
</dbReference>
<dbReference type="PATRIC" id="fig|1227482.3.peg.91"/>
<evidence type="ECO:0000313" key="10">
    <source>
        <dbReference type="Proteomes" id="UP000011650"/>
    </source>
</evidence>
<comment type="caution">
    <text evidence="9">The sequence shown here is derived from an EMBL/GenBank/DDBJ whole genome shotgun (WGS) entry which is preliminary data.</text>
</comment>
<comment type="similarity">
    <text evidence="1">Belongs to the N(4)/N(6)-methyltransferase family.</text>
</comment>
<dbReference type="Gene3D" id="3.40.50.150">
    <property type="entry name" value="Vaccinia Virus protein VP39"/>
    <property type="match status" value="1"/>
</dbReference>
<evidence type="ECO:0000256" key="3">
    <source>
        <dbReference type="ARBA" id="ARBA00022603"/>
    </source>
</evidence>
<sequence length="524" mass="59621">MDPGIGAGPLASHALSRKIELGATNPLADITGIDIDEVAIAMASVSLKLVDGAGKSNLIQSDFIQHSPRSFEREGIQTEAYDAVIANPPYSRHQALDSQMKEDLEQIIARESTYDFSQRTPLYGYFLVHAAQFLRSGGRIAAIVPSKFLDTEFGRDLKRYLLNEFTIHGIVQFGDEIDVFEGIRTRPSVLLLEKGTAPESHQTRFMRVSSWAGNFDAETLLDTDPEEITGVSGSTVIAQRLLSPAERWSYYLDETDVRDFPELTEFDEIATPHRGIATGDNDYFCLTQDVVEEYDIPERYRVKIIRSAHGLDLVNLTEENWESWRDDGESVWLLYCLDSGAAIEKDDLESDGLRRYLSEGEDSETVDRYIVSNRSTWYRVEPQEPAPILGKYMNRTGFLFMRNDAELRTLNNIHAIYLDFDEDDDEYEMYRDALLAYLNSTVMERVLSKESHNYSGLQKLEISQLNGAPVLDPREIDPEKRTRLANLFNDLRRSRQSGNDGHTFIEQIDQELKPLLELDERKST</sequence>
<dbReference type="EC" id="2.1.1.72" evidence="2"/>
<dbReference type="CDD" id="cd02440">
    <property type="entry name" value="AdoMet_MTases"/>
    <property type="match status" value="1"/>
</dbReference>
<evidence type="ECO:0000256" key="2">
    <source>
        <dbReference type="ARBA" id="ARBA00011900"/>
    </source>
</evidence>
<dbReference type="InterPro" id="IPR050953">
    <property type="entry name" value="N4_N6_ade-DNA_methylase"/>
</dbReference>